<evidence type="ECO:0000313" key="2">
    <source>
        <dbReference type="EMBL" id="SCM19133.1"/>
    </source>
</evidence>
<feature type="region of interest" description="Disordered" evidence="1">
    <location>
        <begin position="740"/>
        <end position="803"/>
    </location>
</feature>
<evidence type="ECO:0000313" key="3">
    <source>
        <dbReference type="Proteomes" id="UP000507163"/>
    </source>
</evidence>
<feature type="region of interest" description="Disordered" evidence="1">
    <location>
        <begin position="119"/>
        <end position="174"/>
    </location>
</feature>
<name>A0A1C6Y742_PLACU</name>
<sequence length="803" mass="94873">MFEKITTKEERTLASDFNKIHMTCNELANFLINLFMNKTLNGTTYNRKTIFNLNIKKVKDVGNKHPQKSYYNVSHNFSHNFSHKLYNADEGNYSQFDINRDNEYNDILNDIIYEYEKEKREKNKEGESTSQIADKSENEKNRNKTNTNSHTYIPKNEEPHKSQNEKEEQDEKDAPLWEKEIKRINKLKSNNLLNLCDLNYDLLKLAVNTSKVDESNEDENYNKISLFLESQVMNKNKGEPNMCIDDSIGRYFLNVDDNFIQTISEKELHCFKNIIHKKIIYLKYQYLKKYKSAIDEVKKVSKTKTEEINKHVSLVYEGDEHGEDGKDEENNKNGKDGEGKNNICVNYSEENEMETKTPELSLEKINEMIDLNQKLSKLQKNFEDLKKFDIFKVLNENRFLNNLKVSNFQFVDYPCASLKEDMDQFLKKIKTKQNENGGSEMENYCYLSVPKMNDMHFLNNDKKTIIINVPTEENKEKKILKPVKELDIETDKAILLLSQNDKNLNVSVRNICDKIGYLTQGLCIYPRLHSEINDDESDNDKAYLKNEQLIKRLLILLIFYFKIQNVYIICMDDRSSKLFYNFIKNNNNILKDFYTWDVKEENDGEPNPNFQKREYVDLNEITFSHVFNKNFVPLYTTESIIKNYVFLMDKDEKFYDISFFKRSCLFMFLNKNLDKQSHVFFSKVQHFFYYKKFDYPYIYNIDNKYSVSTLKSFNEIILYLTTWIDIFNTGESENLNSADRLNEDEQEQDNLEPDISSPTTSSDEVDPKYNDEYGTSMEDEYSEFGESGDPDERECTGGYGDNP</sequence>
<feature type="compositionally biased region" description="Acidic residues" evidence="1">
    <location>
        <begin position="742"/>
        <end position="752"/>
    </location>
</feature>
<protein>
    <submittedName>
        <fullName evidence="2">Uncharacterized protein</fullName>
    </submittedName>
</protein>
<accession>A0A1C6Y742</accession>
<organism evidence="2 3">
    <name type="scientific">Plasmodium chabaudi chabaudi</name>
    <dbReference type="NCBI Taxonomy" id="31271"/>
    <lineage>
        <taxon>Eukaryota</taxon>
        <taxon>Sar</taxon>
        <taxon>Alveolata</taxon>
        <taxon>Apicomplexa</taxon>
        <taxon>Aconoidasida</taxon>
        <taxon>Haemosporida</taxon>
        <taxon>Plasmodiidae</taxon>
        <taxon>Plasmodium</taxon>
        <taxon>Plasmodium (Vinckeia)</taxon>
    </lineage>
</organism>
<feature type="compositionally biased region" description="Acidic residues" evidence="1">
    <location>
        <begin position="777"/>
        <end position="792"/>
    </location>
</feature>
<dbReference type="EMBL" id="LT608167">
    <property type="protein sequence ID" value="SCM19133.1"/>
    <property type="molecule type" value="Genomic_DNA"/>
</dbReference>
<feature type="compositionally biased region" description="Basic and acidic residues" evidence="1">
    <location>
        <begin position="155"/>
        <end position="166"/>
    </location>
</feature>
<feature type="compositionally biased region" description="Basic and acidic residues" evidence="1">
    <location>
        <begin position="328"/>
        <end position="339"/>
    </location>
</feature>
<reference evidence="2 3" key="1">
    <citation type="submission" date="2016-08" db="EMBL/GenBank/DDBJ databases">
        <authorList>
            <consortium name="Pathogen Informatics"/>
        </authorList>
    </citation>
    <scope>NUCLEOTIDE SEQUENCE [LARGE SCALE GENOMIC DNA]</scope>
    <source>
        <strain evidence="2 3">AJ</strain>
    </source>
</reference>
<evidence type="ECO:0000256" key="1">
    <source>
        <dbReference type="SAM" id="MobiDB-lite"/>
    </source>
</evidence>
<dbReference type="Proteomes" id="UP000507163">
    <property type="component" value="Chromosome 1"/>
</dbReference>
<gene>
    <name evidence="2" type="ORF">PCHAJ_000010800</name>
</gene>
<dbReference type="AlphaFoldDB" id="A0A1C6Y742"/>
<feature type="region of interest" description="Disordered" evidence="1">
    <location>
        <begin position="315"/>
        <end position="341"/>
    </location>
</feature>
<proteinExistence type="predicted"/>